<evidence type="ECO:0000256" key="10">
    <source>
        <dbReference type="ARBA" id="ARBA00022679"/>
    </source>
</evidence>
<evidence type="ECO:0000256" key="15">
    <source>
        <dbReference type="ARBA" id="ARBA00048668"/>
    </source>
</evidence>
<dbReference type="InterPro" id="IPR036068">
    <property type="entry name" value="Nicotinate_pribotase-like_C"/>
</dbReference>
<dbReference type="Proteomes" id="UP000551127">
    <property type="component" value="Unassembled WGS sequence"/>
</dbReference>
<dbReference type="InterPro" id="IPR041619">
    <property type="entry name" value="NAPRTase_C"/>
</dbReference>
<comment type="caution">
    <text evidence="19">The sequence shown here is derived from an EMBL/GenBank/DDBJ whole genome shotgun (WGS) entry which is preliminary data.</text>
</comment>
<reference evidence="19 20" key="1">
    <citation type="submission" date="2019-09" db="EMBL/GenBank/DDBJ databases">
        <title>Bird 10,000 Genomes (B10K) Project - Family phase.</title>
        <authorList>
            <person name="Zhang G."/>
        </authorList>
    </citation>
    <scope>NUCLEOTIDE SEQUENCE [LARGE SCALE GENOMIC DNA]</scope>
    <source>
        <strain evidence="19">B10K-DU-012-80</strain>
    </source>
</reference>
<gene>
    <name evidence="19" type="primary">Naprt</name>
    <name evidence="19" type="ORF">BUCABY_R00157</name>
</gene>
<keyword evidence="11" id="KW-0479">Metal-binding</keyword>
<dbReference type="GO" id="GO:0034355">
    <property type="term" value="P:NAD+ biosynthetic process via the salvage pathway"/>
    <property type="evidence" value="ECO:0007669"/>
    <property type="project" value="TreeGrafter"/>
</dbReference>
<evidence type="ECO:0000256" key="7">
    <source>
        <dbReference type="ARBA" id="ARBA00022553"/>
    </source>
</evidence>
<evidence type="ECO:0000313" key="19">
    <source>
        <dbReference type="EMBL" id="NWR60151.1"/>
    </source>
</evidence>
<dbReference type="InterPro" id="IPR013785">
    <property type="entry name" value="Aldolase_TIM"/>
</dbReference>
<evidence type="ECO:0000259" key="17">
    <source>
        <dbReference type="Pfam" id="PF17767"/>
    </source>
</evidence>
<proteinExistence type="inferred from homology"/>
<dbReference type="InterPro" id="IPR040727">
    <property type="entry name" value="NAPRTase_N"/>
</dbReference>
<dbReference type="InterPro" id="IPR007229">
    <property type="entry name" value="Nic_PRibTrfase-Fam"/>
</dbReference>
<dbReference type="NCBIfam" id="TIGR01513">
    <property type="entry name" value="NAPRTase_put"/>
    <property type="match status" value="1"/>
</dbReference>
<dbReference type="PIRSF" id="PIRSF000484">
    <property type="entry name" value="NAPRT"/>
    <property type="match status" value="1"/>
</dbReference>
<keyword evidence="13" id="KW-0464">Manganese</keyword>
<keyword evidence="9 16" id="KW-0662">Pyridine nucleotide biosynthesis</keyword>
<evidence type="ECO:0000256" key="14">
    <source>
        <dbReference type="ARBA" id="ARBA00023426"/>
    </source>
</evidence>
<comment type="pathway">
    <text evidence="3 16">Cofactor biosynthesis; NAD(+) biosynthesis; nicotinate D-ribonucleotide from nicotinate: step 1/1.</text>
</comment>
<evidence type="ECO:0000256" key="3">
    <source>
        <dbReference type="ARBA" id="ARBA00004952"/>
    </source>
</evidence>
<comment type="cofactor">
    <cofactor evidence="1">
        <name>Mn(2+)</name>
        <dbReference type="ChEBI" id="CHEBI:29035"/>
    </cofactor>
</comment>
<keyword evidence="19" id="KW-0328">Glycosyltransferase</keyword>
<dbReference type="GO" id="GO:0004516">
    <property type="term" value="F:nicotinate phosphoribosyltransferase activity"/>
    <property type="evidence" value="ECO:0007669"/>
    <property type="project" value="UniProtKB-UniRule"/>
</dbReference>
<comment type="function">
    <text evidence="14">Catalyzes the first step in the biosynthesis of NAD from nicotinic acid, the ATP-dependent synthesis of beta-nicotinate D-ribonucleotide from nicotinate and 5-phospho-D-ribose 1-phosphate. Helps prevent cellular oxidative stress via its role in NAD biosynthesis.</text>
</comment>
<evidence type="ECO:0000256" key="5">
    <source>
        <dbReference type="ARBA" id="ARBA00013236"/>
    </source>
</evidence>
<dbReference type="EC" id="6.3.4.21" evidence="5 16"/>
<dbReference type="GO" id="GO:0046872">
    <property type="term" value="F:metal ion binding"/>
    <property type="evidence" value="ECO:0007669"/>
    <property type="project" value="UniProtKB-KW"/>
</dbReference>
<dbReference type="InterPro" id="IPR006405">
    <property type="entry name" value="Nic_PRibTrfase_pncB"/>
</dbReference>
<evidence type="ECO:0000256" key="9">
    <source>
        <dbReference type="ARBA" id="ARBA00022642"/>
    </source>
</evidence>
<comment type="similarity">
    <text evidence="4 16">Belongs to the NAPRTase family.</text>
</comment>
<dbReference type="Gene3D" id="3.20.20.70">
    <property type="entry name" value="Aldolase class I"/>
    <property type="match status" value="1"/>
</dbReference>
<dbReference type="FunFam" id="3.20.140.10:FF:000012">
    <property type="entry name" value="Nicotinate phosphoribosyltransferase"/>
    <property type="match status" value="1"/>
</dbReference>
<name>A0A7K4YM32_BUCAB</name>
<evidence type="ECO:0000256" key="8">
    <source>
        <dbReference type="ARBA" id="ARBA00022598"/>
    </source>
</evidence>
<evidence type="ECO:0000313" key="20">
    <source>
        <dbReference type="Proteomes" id="UP000551127"/>
    </source>
</evidence>
<dbReference type="OrthoDB" id="193380at2759"/>
<dbReference type="Pfam" id="PF17767">
    <property type="entry name" value="NAPRTase_N"/>
    <property type="match status" value="1"/>
</dbReference>
<dbReference type="UniPathway" id="UPA00253">
    <property type="reaction ID" value="UER00457"/>
</dbReference>
<dbReference type="SUPFAM" id="SSF54675">
    <property type="entry name" value="Nicotinate/Quinolinate PRTase N-terminal domain-like"/>
    <property type="match status" value="1"/>
</dbReference>
<accession>A0A7K4YM32</accession>
<dbReference type="GO" id="GO:0016757">
    <property type="term" value="F:glycosyltransferase activity"/>
    <property type="evidence" value="ECO:0007669"/>
    <property type="project" value="UniProtKB-KW"/>
</dbReference>
<dbReference type="SUPFAM" id="SSF51690">
    <property type="entry name" value="Nicotinate/Quinolinate PRTase C-terminal domain-like"/>
    <property type="match status" value="1"/>
</dbReference>
<comment type="PTM">
    <text evidence="16">Transiently phosphorylated on a His residue during the reaction cycle. Phosphorylation strongly increases the affinity for substrates and increases the rate of nicotinate D-ribonucleotide production. Dephosphorylation regenerates the low-affinity form of the enzyme, leading to product release.</text>
</comment>
<evidence type="ECO:0000256" key="6">
    <source>
        <dbReference type="ARBA" id="ARBA00021569"/>
    </source>
</evidence>
<evidence type="ECO:0000256" key="1">
    <source>
        <dbReference type="ARBA" id="ARBA00001936"/>
    </source>
</evidence>
<evidence type="ECO:0000256" key="12">
    <source>
        <dbReference type="ARBA" id="ARBA00022842"/>
    </source>
</evidence>
<feature type="non-terminal residue" evidence="19">
    <location>
        <position position="525"/>
    </location>
</feature>
<keyword evidence="8 16" id="KW-0436">Ligase</keyword>
<dbReference type="Pfam" id="PF17956">
    <property type="entry name" value="NAPRTase_C"/>
    <property type="match status" value="1"/>
</dbReference>
<keyword evidence="10 16" id="KW-0808">Transferase</keyword>
<dbReference type="PANTHER" id="PTHR11098">
    <property type="entry name" value="NICOTINATE PHOSPHORIBOSYLTRANSFERASE"/>
    <property type="match status" value="1"/>
</dbReference>
<evidence type="ECO:0000256" key="4">
    <source>
        <dbReference type="ARBA" id="ARBA00010897"/>
    </source>
</evidence>
<dbReference type="AlphaFoldDB" id="A0A7K4YM32"/>
<comment type="cofactor">
    <cofactor evidence="2">
        <name>Mg(2+)</name>
        <dbReference type="ChEBI" id="CHEBI:18420"/>
    </cofactor>
</comment>
<keyword evidence="7" id="KW-0597">Phosphoprotein</keyword>
<feature type="non-terminal residue" evidence="19">
    <location>
        <position position="1"/>
    </location>
</feature>
<dbReference type="PANTHER" id="PTHR11098:SF1">
    <property type="entry name" value="NICOTINATE PHOSPHORIBOSYLTRANSFERASE"/>
    <property type="match status" value="1"/>
</dbReference>
<dbReference type="GO" id="GO:0005829">
    <property type="term" value="C:cytosol"/>
    <property type="evidence" value="ECO:0007669"/>
    <property type="project" value="TreeGrafter"/>
</dbReference>
<feature type="domain" description="Nicotinate phosphoribosyltransferase N-terminal" evidence="17">
    <location>
        <begin position="6"/>
        <end position="130"/>
    </location>
</feature>
<dbReference type="EMBL" id="VYZL01002639">
    <property type="protein sequence ID" value="NWR60151.1"/>
    <property type="molecule type" value="Genomic_DNA"/>
</dbReference>
<feature type="domain" description="Nicotinate phosphoribosyltransferase C-terminal" evidence="18">
    <location>
        <begin position="408"/>
        <end position="516"/>
    </location>
</feature>
<dbReference type="FunFam" id="3.20.20.70:FF:000155">
    <property type="entry name" value="Nicotinate phosphoribosyltransferase"/>
    <property type="match status" value="1"/>
</dbReference>
<evidence type="ECO:0000256" key="11">
    <source>
        <dbReference type="ARBA" id="ARBA00022723"/>
    </source>
</evidence>
<sequence length="525" mass="57636">MAPLIDLYQLTMAYGHWRAGRHRAPAAAELFFRRGPFRGGFALGAGLAEGLRGLRAFRFSAADIAYLRSVLPSTTEDAFFDYLATLDASEVTVSAVPEGSVVFARVPFLQVKGPLLVVQLLETMLLCLVNYASLVATNASRFRLLAGPNVKLMEMGLRCAQGPDGALSASKYSYIGGFDCTSNVLAGKLYGIPVRGTIAHSFVMSFSSLEEVKPRVSLSPLAGGEPVDLLALAMSWLRRVCELLQTPLEKANQGELAAFVSYAITFPHDFQGLLDTYCVRRSGLPNFCAVALALHQLGYQAIGVRLDSGDLAQQSKEIRKVFRACGTRFQVPWFETISIAISNNISEQSLEEFSREGSEIDMIGVGTHLVTCPLQPSLGCVYKLVEVNGSPCLKLTEDEEKMTIPGTKTIYRLYDTAGHPFMDLMALEEEPSPSVGQELEIHVLGQLDEPSKVVPTTVECLHRTYFRDGQVCEPLPSLPEVRNHAQVSLSLLSPVHRRLHDPQPYLVAMTERLYCLLTELRQASQ</sequence>
<organism evidence="19 20">
    <name type="scientific">Bucorvus abyssinicus</name>
    <name type="common">Northern ground-hornbill</name>
    <name type="synonym">Abyssinian ground-hornbill</name>
    <dbReference type="NCBI Taxonomy" id="153643"/>
    <lineage>
        <taxon>Eukaryota</taxon>
        <taxon>Metazoa</taxon>
        <taxon>Chordata</taxon>
        <taxon>Craniata</taxon>
        <taxon>Vertebrata</taxon>
        <taxon>Euteleostomi</taxon>
        <taxon>Archelosauria</taxon>
        <taxon>Archosauria</taxon>
        <taxon>Dinosauria</taxon>
        <taxon>Saurischia</taxon>
        <taxon>Theropoda</taxon>
        <taxon>Coelurosauria</taxon>
        <taxon>Aves</taxon>
        <taxon>Neognathae</taxon>
        <taxon>Neoaves</taxon>
        <taxon>Telluraves</taxon>
        <taxon>Coraciimorphae</taxon>
        <taxon>Bucerotiformes</taxon>
        <taxon>Bucorvidae</taxon>
        <taxon>Bucorvus</taxon>
    </lineage>
</organism>
<comment type="catalytic activity">
    <reaction evidence="15 16">
        <text>5-phospho-alpha-D-ribose 1-diphosphate + nicotinate + ATP + H2O = nicotinate beta-D-ribonucleotide + ADP + phosphate + diphosphate</text>
        <dbReference type="Rhea" id="RHEA:36163"/>
        <dbReference type="ChEBI" id="CHEBI:15377"/>
        <dbReference type="ChEBI" id="CHEBI:30616"/>
        <dbReference type="ChEBI" id="CHEBI:32544"/>
        <dbReference type="ChEBI" id="CHEBI:33019"/>
        <dbReference type="ChEBI" id="CHEBI:43474"/>
        <dbReference type="ChEBI" id="CHEBI:57502"/>
        <dbReference type="ChEBI" id="CHEBI:58017"/>
        <dbReference type="ChEBI" id="CHEBI:456216"/>
        <dbReference type="EC" id="6.3.4.21"/>
    </reaction>
</comment>
<evidence type="ECO:0000256" key="2">
    <source>
        <dbReference type="ARBA" id="ARBA00001946"/>
    </source>
</evidence>
<dbReference type="Gene3D" id="3.20.140.10">
    <property type="entry name" value="nicotinate phosphoribosyltransferase"/>
    <property type="match status" value="2"/>
</dbReference>
<evidence type="ECO:0000259" key="18">
    <source>
        <dbReference type="Pfam" id="PF17956"/>
    </source>
</evidence>
<keyword evidence="12" id="KW-0460">Magnesium</keyword>
<keyword evidence="20" id="KW-1185">Reference proteome</keyword>
<protein>
    <recommendedName>
        <fullName evidence="6 16">Nicotinate phosphoribosyltransferase</fullName>
        <ecNumber evidence="5 16">6.3.4.21</ecNumber>
    </recommendedName>
</protein>
<dbReference type="CDD" id="cd01570">
    <property type="entry name" value="NAPRTase_A"/>
    <property type="match status" value="1"/>
</dbReference>
<evidence type="ECO:0000256" key="16">
    <source>
        <dbReference type="RuleBase" id="RU365100"/>
    </source>
</evidence>
<evidence type="ECO:0000256" key="13">
    <source>
        <dbReference type="ARBA" id="ARBA00023211"/>
    </source>
</evidence>